<evidence type="ECO:0000256" key="2">
    <source>
        <dbReference type="ARBA" id="ARBA00006275"/>
    </source>
</evidence>
<dbReference type="Gene3D" id="1.25.40.390">
    <property type="match status" value="1"/>
</dbReference>
<dbReference type="GO" id="GO:0009279">
    <property type="term" value="C:cell outer membrane"/>
    <property type="evidence" value="ECO:0007669"/>
    <property type="project" value="UniProtKB-SubCell"/>
</dbReference>
<evidence type="ECO:0000256" key="4">
    <source>
        <dbReference type="ARBA" id="ARBA00023136"/>
    </source>
</evidence>
<comment type="subcellular location">
    <subcellularLocation>
        <location evidence="1">Cell outer membrane</location>
    </subcellularLocation>
</comment>
<feature type="chain" id="PRO_5011482148" evidence="7">
    <location>
        <begin position="27"/>
        <end position="514"/>
    </location>
</feature>
<evidence type="ECO:0000256" key="3">
    <source>
        <dbReference type="ARBA" id="ARBA00022729"/>
    </source>
</evidence>
<accession>A0A1I5TLY3</accession>
<dbReference type="STRING" id="1079859.SAMN04515674_106108"/>
<keyword evidence="11" id="KW-1185">Reference proteome</keyword>
<dbReference type="AlphaFoldDB" id="A0A1I5TLY3"/>
<gene>
    <name evidence="10" type="ORF">SAMN04515674_106108</name>
</gene>
<reference evidence="10 11" key="1">
    <citation type="submission" date="2016-10" db="EMBL/GenBank/DDBJ databases">
        <authorList>
            <person name="de Groot N.N."/>
        </authorList>
    </citation>
    <scope>NUCLEOTIDE SEQUENCE [LARGE SCALE GENOMIC DNA]</scope>
    <source>
        <strain evidence="11">E92,LMG 26720,CCM 7988</strain>
    </source>
</reference>
<sequence length="514" mass="57766">MKRLSNLITRKVLLLGIMMITPLVMDCSESDLDVANPNQLSPDLFWKSADDAEKGLVGVYGPLTTIPSWGRMMGAILTTLRGDDVNPFPAPEVNDVGTFNVSSTDGRVLEGWSELNAIVSRANQVLGNVPAIQMDETRKKEILGEAYFLRAFAHFHLLNMWGHIPLITKPVNNLQDIFVSQASQEEVWAQIKKDLKEAQSRLPVKPKDIGRATWGAATGMLGKAYLYTKEWTLATAEFQKIKDAKLYVLVPNYQDNFLSSGDNNAESVFELQYQSTTNGNWGSSGTANVQRGQAWEPDIAPKGYTSQAGTSVNRWVFDLFMKEKTKSGAIDPRAYATMVWNYPGAKMYQDDFTKAFTGEYLNTIWVRKYLNFDRTSSLTPGSWAYATNNRRIMRYADVLLMYAEAENEANGPSAKVYDAINQVRQRVGMPDIQPALTQTAMREAIRNERVLELAMEGDRIFDLNRWGIAADVFEKHPEYRSNSSGKFQRGKSEYLPLPQNDIDTNPAIKQNPGY</sequence>
<name>A0A1I5TLY3_9BACT</name>
<feature type="region of interest" description="Disordered" evidence="6">
    <location>
        <begin position="479"/>
        <end position="514"/>
    </location>
</feature>
<feature type="domain" description="RagB/SusD" evidence="8">
    <location>
        <begin position="266"/>
        <end position="514"/>
    </location>
</feature>
<proteinExistence type="inferred from homology"/>
<keyword evidence="5" id="KW-0998">Cell outer membrane</keyword>
<dbReference type="RefSeq" id="WP_092017263.1">
    <property type="nucleotide sequence ID" value="NZ_FOXH01000006.1"/>
</dbReference>
<dbReference type="OrthoDB" id="9792139at2"/>
<dbReference type="Pfam" id="PF14322">
    <property type="entry name" value="SusD-like_3"/>
    <property type="match status" value="1"/>
</dbReference>
<dbReference type="Proteomes" id="UP000199306">
    <property type="component" value="Unassembled WGS sequence"/>
</dbReference>
<keyword evidence="3 7" id="KW-0732">Signal</keyword>
<evidence type="ECO:0000256" key="7">
    <source>
        <dbReference type="SAM" id="SignalP"/>
    </source>
</evidence>
<evidence type="ECO:0000313" key="10">
    <source>
        <dbReference type="EMBL" id="SFP84043.1"/>
    </source>
</evidence>
<organism evidence="10 11">
    <name type="scientific">Pseudarcicella hirudinis</name>
    <dbReference type="NCBI Taxonomy" id="1079859"/>
    <lineage>
        <taxon>Bacteria</taxon>
        <taxon>Pseudomonadati</taxon>
        <taxon>Bacteroidota</taxon>
        <taxon>Cytophagia</taxon>
        <taxon>Cytophagales</taxon>
        <taxon>Flectobacillaceae</taxon>
        <taxon>Pseudarcicella</taxon>
    </lineage>
</organism>
<evidence type="ECO:0000259" key="9">
    <source>
        <dbReference type="Pfam" id="PF14322"/>
    </source>
</evidence>
<evidence type="ECO:0000256" key="1">
    <source>
        <dbReference type="ARBA" id="ARBA00004442"/>
    </source>
</evidence>
<evidence type="ECO:0000259" key="8">
    <source>
        <dbReference type="Pfam" id="PF07980"/>
    </source>
</evidence>
<feature type="domain" description="SusD-like N-terminal" evidence="9">
    <location>
        <begin position="101"/>
        <end position="226"/>
    </location>
</feature>
<evidence type="ECO:0000256" key="6">
    <source>
        <dbReference type="SAM" id="MobiDB-lite"/>
    </source>
</evidence>
<keyword evidence="4" id="KW-0472">Membrane</keyword>
<dbReference type="SUPFAM" id="SSF48452">
    <property type="entry name" value="TPR-like"/>
    <property type="match status" value="1"/>
</dbReference>
<evidence type="ECO:0000313" key="11">
    <source>
        <dbReference type="Proteomes" id="UP000199306"/>
    </source>
</evidence>
<dbReference type="InterPro" id="IPR012944">
    <property type="entry name" value="SusD_RagB_dom"/>
</dbReference>
<dbReference type="Pfam" id="PF07980">
    <property type="entry name" value="SusD_RagB"/>
    <property type="match status" value="1"/>
</dbReference>
<dbReference type="InterPro" id="IPR011990">
    <property type="entry name" value="TPR-like_helical_dom_sf"/>
</dbReference>
<comment type="similarity">
    <text evidence="2">Belongs to the SusD family.</text>
</comment>
<feature type="signal peptide" evidence="7">
    <location>
        <begin position="1"/>
        <end position="26"/>
    </location>
</feature>
<dbReference type="InterPro" id="IPR033985">
    <property type="entry name" value="SusD-like_N"/>
</dbReference>
<dbReference type="EMBL" id="FOXH01000006">
    <property type="protein sequence ID" value="SFP84043.1"/>
    <property type="molecule type" value="Genomic_DNA"/>
</dbReference>
<protein>
    <submittedName>
        <fullName evidence="10">Starch-binding associating with outer membrane</fullName>
    </submittedName>
</protein>
<dbReference type="CDD" id="cd08977">
    <property type="entry name" value="SusD"/>
    <property type="match status" value="1"/>
</dbReference>
<evidence type="ECO:0000256" key="5">
    <source>
        <dbReference type="ARBA" id="ARBA00023237"/>
    </source>
</evidence>